<protein>
    <submittedName>
        <fullName evidence="1">Uncharacterized protein</fullName>
    </submittedName>
</protein>
<organism evidence="1">
    <name type="scientific">Oppiella nova</name>
    <dbReference type="NCBI Taxonomy" id="334625"/>
    <lineage>
        <taxon>Eukaryota</taxon>
        <taxon>Metazoa</taxon>
        <taxon>Ecdysozoa</taxon>
        <taxon>Arthropoda</taxon>
        <taxon>Chelicerata</taxon>
        <taxon>Arachnida</taxon>
        <taxon>Acari</taxon>
        <taxon>Acariformes</taxon>
        <taxon>Sarcoptiformes</taxon>
        <taxon>Oribatida</taxon>
        <taxon>Brachypylina</taxon>
        <taxon>Oppioidea</taxon>
        <taxon>Oppiidae</taxon>
        <taxon>Oppiella</taxon>
    </lineage>
</organism>
<feature type="non-terminal residue" evidence="1">
    <location>
        <position position="1"/>
    </location>
</feature>
<dbReference type="EMBL" id="CAJPVJ010016695">
    <property type="protein sequence ID" value="CAG2176323.1"/>
    <property type="molecule type" value="Genomic_DNA"/>
</dbReference>
<proteinExistence type="predicted"/>
<name>A0A7R9MFL5_9ACAR</name>
<keyword evidence="2" id="KW-1185">Reference proteome</keyword>
<dbReference type="OrthoDB" id="6097640at2759"/>
<gene>
    <name evidence="1" type="ORF">ONB1V03_LOCUS15757</name>
</gene>
<dbReference type="EMBL" id="OC931520">
    <property type="protein sequence ID" value="CAD7659161.1"/>
    <property type="molecule type" value="Genomic_DNA"/>
</dbReference>
<dbReference type="Proteomes" id="UP000728032">
    <property type="component" value="Unassembled WGS sequence"/>
</dbReference>
<accession>A0A7R9MFL5</accession>
<evidence type="ECO:0000313" key="2">
    <source>
        <dbReference type="Proteomes" id="UP000728032"/>
    </source>
</evidence>
<reference evidence="1" key="1">
    <citation type="submission" date="2020-11" db="EMBL/GenBank/DDBJ databases">
        <authorList>
            <person name="Tran Van P."/>
        </authorList>
    </citation>
    <scope>NUCLEOTIDE SEQUENCE</scope>
</reference>
<dbReference type="AlphaFoldDB" id="A0A7R9MFL5"/>
<evidence type="ECO:0000313" key="1">
    <source>
        <dbReference type="EMBL" id="CAD7659161.1"/>
    </source>
</evidence>
<sequence length="69" mass="7754">ADALFVMVIGGGFDQKIYGYGNREVDNEMSFTEIVDIFSANNPKSDADSYEVMRKIIGDDKWAKRNAND</sequence>